<dbReference type="GO" id="GO:0043066">
    <property type="term" value="P:negative regulation of apoptotic process"/>
    <property type="evidence" value="ECO:0007669"/>
    <property type="project" value="InterPro"/>
</dbReference>
<keyword evidence="3" id="KW-1185">Reference proteome</keyword>
<evidence type="ECO:0000313" key="2">
    <source>
        <dbReference type="EMBL" id="CAH0389439.1"/>
    </source>
</evidence>
<proteinExistence type="predicted"/>
<protein>
    <recommendedName>
        <fullName evidence="4">HCLS1-associated protein X-1</fullName>
    </recommendedName>
</protein>
<dbReference type="PANTHER" id="PTHR14938:SF2">
    <property type="entry name" value="HCLS1-ASSOCIATED PROTEIN X-1"/>
    <property type="match status" value="1"/>
</dbReference>
<sequence>MTSFHDFLRGVFGLNRHNSDQNQPNRSESGVPSDFTNSLWQNQEDDVTEEQLRRGPMIGFHIFTNPVEIHRYFEKQLDEFMKGFQQSGFGDDFGEIGSTLDTFFGDFNGSIPNGSGKFEVPQLKEKIQPSEDKDLRNFYLKPEFKSPSNGVEDFRDTDLDGKIDPKDVGEILSRPSDSFSSIFDPFSSETHPRISMFGKMVTSKTIRHPDGTVETQKTVKESQGKEEKITTFQKGDQTYSITILKDADGEEKRFENFINIDEDKIEDFKKNFDSNKPMLPRPDENPSSLLGPPAGRSDDLSYWFNKFFKN</sequence>
<accession>A0A9P0A9F4</accession>
<dbReference type="GO" id="GO:0030833">
    <property type="term" value="P:regulation of actin filament polymerization"/>
    <property type="evidence" value="ECO:0007669"/>
    <property type="project" value="TreeGrafter"/>
</dbReference>
<dbReference type="PANTHER" id="PTHR14938">
    <property type="entry name" value="HCLS1-ASSOCIATED PROTEIN X-1"/>
    <property type="match status" value="1"/>
</dbReference>
<reference evidence="2" key="1">
    <citation type="submission" date="2021-12" db="EMBL/GenBank/DDBJ databases">
        <authorList>
            <person name="King R."/>
        </authorList>
    </citation>
    <scope>NUCLEOTIDE SEQUENCE</scope>
</reference>
<dbReference type="GO" id="GO:0016529">
    <property type="term" value="C:sarcoplasmic reticulum"/>
    <property type="evidence" value="ECO:0007669"/>
    <property type="project" value="TreeGrafter"/>
</dbReference>
<name>A0A9P0A9F4_BEMTA</name>
<dbReference type="GO" id="GO:0015629">
    <property type="term" value="C:actin cytoskeleton"/>
    <property type="evidence" value="ECO:0007669"/>
    <property type="project" value="TreeGrafter"/>
</dbReference>
<evidence type="ECO:0008006" key="4">
    <source>
        <dbReference type="Google" id="ProtNLM"/>
    </source>
</evidence>
<dbReference type="EMBL" id="OU963865">
    <property type="protein sequence ID" value="CAH0389439.1"/>
    <property type="molecule type" value="Genomic_DNA"/>
</dbReference>
<gene>
    <name evidence="2" type="ORF">BEMITA_LOCUS8269</name>
</gene>
<evidence type="ECO:0000313" key="3">
    <source>
        <dbReference type="Proteomes" id="UP001152759"/>
    </source>
</evidence>
<dbReference type="Proteomes" id="UP001152759">
    <property type="component" value="Chromosome 4"/>
</dbReference>
<feature type="compositionally biased region" description="Polar residues" evidence="1">
    <location>
        <begin position="20"/>
        <end position="38"/>
    </location>
</feature>
<organism evidence="2 3">
    <name type="scientific">Bemisia tabaci</name>
    <name type="common">Sweetpotato whitefly</name>
    <name type="synonym">Aleurodes tabaci</name>
    <dbReference type="NCBI Taxonomy" id="7038"/>
    <lineage>
        <taxon>Eukaryota</taxon>
        <taxon>Metazoa</taxon>
        <taxon>Ecdysozoa</taxon>
        <taxon>Arthropoda</taxon>
        <taxon>Hexapoda</taxon>
        <taxon>Insecta</taxon>
        <taxon>Pterygota</taxon>
        <taxon>Neoptera</taxon>
        <taxon>Paraneoptera</taxon>
        <taxon>Hemiptera</taxon>
        <taxon>Sternorrhyncha</taxon>
        <taxon>Aleyrodoidea</taxon>
        <taxon>Aleyrodidae</taxon>
        <taxon>Aleyrodinae</taxon>
        <taxon>Bemisia</taxon>
    </lineage>
</organism>
<feature type="region of interest" description="Disordered" evidence="1">
    <location>
        <begin position="15"/>
        <end position="38"/>
    </location>
</feature>
<dbReference type="AlphaFoldDB" id="A0A9P0A9F4"/>
<dbReference type="GO" id="GO:0005739">
    <property type="term" value="C:mitochondrion"/>
    <property type="evidence" value="ECO:0007669"/>
    <property type="project" value="TreeGrafter"/>
</dbReference>
<dbReference type="InterPro" id="IPR017248">
    <property type="entry name" value="HAX-1"/>
</dbReference>
<dbReference type="GO" id="GO:0016324">
    <property type="term" value="C:apical plasma membrane"/>
    <property type="evidence" value="ECO:0007669"/>
    <property type="project" value="TreeGrafter"/>
</dbReference>
<evidence type="ECO:0000256" key="1">
    <source>
        <dbReference type="SAM" id="MobiDB-lite"/>
    </source>
</evidence>
<feature type="region of interest" description="Disordered" evidence="1">
    <location>
        <begin position="271"/>
        <end position="298"/>
    </location>
</feature>
<dbReference type="GO" id="GO:0030136">
    <property type="term" value="C:clathrin-coated vesicle"/>
    <property type="evidence" value="ECO:0007669"/>
    <property type="project" value="TreeGrafter"/>
</dbReference>